<evidence type="ECO:0000256" key="2">
    <source>
        <dbReference type="ARBA" id="ARBA00022771"/>
    </source>
</evidence>
<feature type="compositionally biased region" description="Polar residues" evidence="7">
    <location>
        <begin position="345"/>
        <end position="356"/>
    </location>
</feature>
<dbReference type="InterPro" id="IPR011011">
    <property type="entry name" value="Znf_FYVE_PHD"/>
</dbReference>
<dbReference type="InterPro" id="IPR019787">
    <property type="entry name" value="Znf_PHD-finger"/>
</dbReference>
<feature type="compositionally biased region" description="Polar residues" evidence="7">
    <location>
        <begin position="481"/>
        <end position="500"/>
    </location>
</feature>
<feature type="compositionally biased region" description="Polar residues" evidence="7">
    <location>
        <begin position="612"/>
        <end position="624"/>
    </location>
</feature>
<reference evidence="10" key="1">
    <citation type="submission" date="2025-08" db="UniProtKB">
        <authorList>
            <consortium name="RefSeq"/>
        </authorList>
    </citation>
    <scope>IDENTIFICATION</scope>
    <source>
        <tissue evidence="10">Etiolated seedlings</tissue>
    </source>
</reference>
<feature type="compositionally biased region" description="Basic and acidic residues" evidence="7">
    <location>
        <begin position="234"/>
        <end position="244"/>
    </location>
</feature>
<dbReference type="GO" id="GO:0034244">
    <property type="term" value="P:negative regulation of transcription elongation by RNA polymerase II"/>
    <property type="evidence" value="ECO:0007669"/>
    <property type="project" value="InterPro"/>
</dbReference>
<dbReference type="Proteomes" id="UP000087171">
    <property type="component" value="Unplaced"/>
</dbReference>
<dbReference type="PaxDb" id="3827-XP_004516586.1"/>
<feature type="compositionally biased region" description="Low complexity" evidence="7">
    <location>
        <begin position="448"/>
        <end position="458"/>
    </location>
</feature>
<feature type="region of interest" description="Disordered" evidence="7">
    <location>
        <begin position="1072"/>
        <end position="1119"/>
    </location>
</feature>
<keyword evidence="1" id="KW-0479">Metal-binding</keyword>
<keyword evidence="3" id="KW-0862">Zinc</keyword>
<feature type="compositionally biased region" description="Basic and acidic residues" evidence="7">
    <location>
        <begin position="462"/>
        <end position="480"/>
    </location>
</feature>
<dbReference type="PANTHER" id="PTHR33304">
    <property type="match status" value="1"/>
</dbReference>
<dbReference type="GeneID" id="101497401"/>
<keyword evidence="2 6" id="KW-0863">Zinc-finger</keyword>
<dbReference type="InterPro" id="IPR056280">
    <property type="entry name" value="AIPP2-like_SPOC"/>
</dbReference>
<dbReference type="PANTHER" id="PTHR33304:SF9">
    <property type="entry name" value="RING_FYVE_PHD ZINC FINGER SUPERFAMILY PROTEIN"/>
    <property type="match status" value="1"/>
</dbReference>
<feature type="region of interest" description="Disordered" evidence="7">
    <location>
        <begin position="188"/>
        <end position="244"/>
    </location>
</feature>
<proteinExistence type="predicted"/>
<keyword evidence="5" id="KW-0804">Transcription</keyword>
<dbReference type="InterPro" id="IPR049914">
    <property type="entry name" value="PHD1-3/5-6"/>
</dbReference>
<evidence type="ECO:0000313" key="9">
    <source>
        <dbReference type="Proteomes" id="UP000087171"/>
    </source>
</evidence>
<feature type="domain" description="PHD-type" evidence="8">
    <location>
        <begin position="281"/>
        <end position="332"/>
    </location>
</feature>
<dbReference type="InterPro" id="IPR013083">
    <property type="entry name" value="Znf_RING/FYVE/PHD"/>
</dbReference>
<evidence type="ECO:0000256" key="6">
    <source>
        <dbReference type="PROSITE-ProRule" id="PRU00146"/>
    </source>
</evidence>
<dbReference type="OrthoDB" id="787137at2759"/>
<dbReference type="PROSITE" id="PS50016">
    <property type="entry name" value="ZF_PHD_2"/>
    <property type="match status" value="1"/>
</dbReference>
<evidence type="ECO:0000256" key="1">
    <source>
        <dbReference type="ARBA" id="ARBA00022723"/>
    </source>
</evidence>
<feature type="compositionally biased region" description="Basic and acidic residues" evidence="7">
    <location>
        <begin position="1158"/>
        <end position="1169"/>
    </location>
</feature>
<dbReference type="GO" id="GO:0008270">
    <property type="term" value="F:zinc ion binding"/>
    <property type="evidence" value="ECO:0007669"/>
    <property type="project" value="UniProtKB-KW"/>
</dbReference>
<feature type="compositionally biased region" description="Basic and acidic residues" evidence="7">
    <location>
        <begin position="1094"/>
        <end position="1113"/>
    </location>
</feature>
<dbReference type="Gene3D" id="3.30.40.10">
    <property type="entry name" value="Zinc/RING finger domain, C3HC4 (zinc finger)"/>
    <property type="match status" value="1"/>
</dbReference>
<feature type="region of interest" description="Disordered" evidence="7">
    <location>
        <begin position="1155"/>
        <end position="1176"/>
    </location>
</feature>
<feature type="compositionally biased region" description="Polar residues" evidence="7">
    <location>
        <begin position="512"/>
        <end position="521"/>
    </location>
</feature>
<dbReference type="STRING" id="3827.A0A1S2Z7U1"/>
<feature type="compositionally biased region" description="Basic and acidic residues" evidence="7">
    <location>
        <begin position="217"/>
        <end position="227"/>
    </location>
</feature>
<feature type="compositionally biased region" description="Basic and acidic residues" evidence="7">
    <location>
        <begin position="560"/>
        <end position="570"/>
    </location>
</feature>
<accession>A0A1S2Z7U1</accession>
<feature type="compositionally biased region" description="Polar residues" evidence="7">
    <location>
        <begin position="587"/>
        <end position="604"/>
    </location>
</feature>
<evidence type="ECO:0000256" key="4">
    <source>
        <dbReference type="ARBA" id="ARBA00023015"/>
    </source>
</evidence>
<dbReference type="SUPFAM" id="SSF57903">
    <property type="entry name" value="FYVE/PHD zinc finger"/>
    <property type="match status" value="1"/>
</dbReference>
<dbReference type="InterPro" id="IPR001965">
    <property type="entry name" value="Znf_PHD"/>
</dbReference>
<keyword evidence="4" id="KW-0805">Transcription regulation</keyword>
<dbReference type="GO" id="GO:0140566">
    <property type="term" value="F:histone reader activity"/>
    <property type="evidence" value="ECO:0007669"/>
    <property type="project" value="InterPro"/>
</dbReference>
<feature type="compositionally biased region" description="Low complexity" evidence="7">
    <location>
        <begin position="377"/>
        <end position="388"/>
    </location>
</feature>
<name>A0A1S2Z7U1_CICAR</name>
<feature type="compositionally biased region" description="Basic and acidic residues" evidence="7">
    <location>
        <begin position="627"/>
        <end position="644"/>
    </location>
</feature>
<keyword evidence="9" id="KW-1185">Reference proteome</keyword>
<feature type="compositionally biased region" description="Basic and acidic residues" evidence="7">
    <location>
        <begin position="189"/>
        <end position="209"/>
    </location>
</feature>
<gene>
    <name evidence="10" type="primary">LOC101497401</name>
</gene>
<feature type="compositionally biased region" description="Low complexity" evidence="7">
    <location>
        <begin position="1072"/>
        <end position="1081"/>
    </location>
</feature>
<sequence length="1402" mass="154074">MRLESGTCNVCSAPCSSCMHINQALMGSKAEEYSDENCHLEEDNQYSEDKGDESCVRGRACERLKHSASETSNMPSVLSGQDSLSANIETKQPFSDQCQDSKSSEGLDDSIYSISRASNANLVSCSNQINSDKINLPCSSASISPSEAQGSGIGQSVDVSGLSEIPSSKYADVPENLSECCMENVDSSLTKEREPITVSDEKSLPDKNDLLSGTAEMSEKSYPKSEADAENDVSDAKDGDHKYSAHDGLHEKAEELVKSLGIPVLQPEDESDESDVVEHDVKVCDICGDSGRDHLLAICSRCSDGAEHTYCMREMLEKVPEGDWFCEECQNAEETANQRLDVKGSKSNKVGSTSQIAGKRPSEGMEAAPAAKRRVLGSSKGSPKASSPRILVPLSRESSFKSLDNGKAKPGQSIPIRNHLRSDDIEQTCSLSAAPRSYTSRTMGTLLKSSSFNSNNSKSRVKHDDDVPQKQKGGGEHTSKNMETPSATIGKSTSFKSSNLGRAAESKVKMLSSKSVTTQDLKGSRHAKESGVFDRRSLSRIDRPAICSTMASSIVSSSKGDQKLTPRGEIAKPSAINCNREFKGNQDGKSSSLSKPVTNISNKNSEPKVISERTSTSLHETQQDWLPRPRETANQVDKTKDSFTHRVRSSTNASKCPICHKCKDFGHATECCTIGSTQEFGAEGSVTAASSSKEMHKGNKLKSAIQVALLRRPEIHKKKDVHDQTDQFPTLPTVLKCKLSSQDQMLVSNTLKNCIYDEETNARQEILENSTTSETSKCLSANDSKQLKIDFCSQLKNSDSFSPGSEKPAARDLPNHALEISRVASIMSAVPEYKYIWQGVFEVHRSGKPHNLYNGIQAHLSSCASPKVLDVVNKFLPEISLHEVSRLSTWPSHFHQAGAKEDNIGLYFFAKDIESYERHYKGLLDHMIRNDLALKGFFDGVELLIFASNQLPENSQRWNMLFFLWGIFRGRRGSHSDSAKNIVFPSLNVMPNEKDFPTAVMTLSDTRCSPVRIDKELIACRQACSELPSTSIDQGHMMLSRDFDIKETILDQTHLGSQINLVRLDSRINTKSSSRISTSSIQPCREMSSTGSSQKEKGSLSEHRPHRESKSPEEVGTNVSDTIVEAKANYGISVKQENCLFSRIPYNGNQEIVTANKASKEKTNNDKNQRRPKRKQIEDDLNINVEATFQGDLTIGGINCQLPNVKKFEHNNLSDTVMGPSAVSCQKMPWNKVNGKFEDTKSSSKLQSDLGAIYGCYDSVAKDSFNGSSASLVNDFGSHSSVEDKGSKEACDEKIIHEDPGTMERTFFPMDTHNTNDSRLVMNSMSLKGHHECGDQFQVGIPSLELALGSEMKQSQKGMLPFFPDSLEAEKGDDSVALPIADSKTIYQYLLNCFGKLRIHRE</sequence>
<dbReference type="KEGG" id="cam:101497401"/>
<dbReference type="eggNOG" id="ENOG502QR3S">
    <property type="taxonomic scope" value="Eukaryota"/>
</dbReference>
<feature type="region of interest" description="Disordered" evidence="7">
    <location>
        <begin position="340"/>
        <end position="421"/>
    </location>
</feature>
<dbReference type="SMART" id="SM00249">
    <property type="entry name" value="PHD"/>
    <property type="match status" value="1"/>
</dbReference>
<organism evidence="9 10">
    <name type="scientific">Cicer arietinum</name>
    <name type="common">Chickpea</name>
    <name type="synonym">Garbanzo</name>
    <dbReference type="NCBI Taxonomy" id="3827"/>
    <lineage>
        <taxon>Eukaryota</taxon>
        <taxon>Viridiplantae</taxon>
        <taxon>Streptophyta</taxon>
        <taxon>Embryophyta</taxon>
        <taxon>Tracheophyta</taxon>
        <taxon>Spermatophyta</taxon>
        <taxon>Magnoliopsida</taxon>
        <taxon>eudicotyledons</taxon>
        <taxon>Gunneridae</taxon>
        <taxon>Pentapetalae</taxon>
        <taxon>rosids</taxon>
        <taxon>fabids</taxon>
        <taxon>Fabales</taxon>
        <taxon>Fabaceae</taxon>
        <taxon>Papilionoideae</taxon>
        <taxon>50 kb inversion clade</taxon>
        <taxon>NPAAA clade</taxon>
        <taxon>Hologalegina</taxon>
        <taxon>IRL clade</taxon>
        <taxon>Cicereae</taxon>
        <taxon>Cicer</taxon>
    </lineage>
</organism>
<feature type="region of interest" description="Disordered" evidence="7">
    <location>
        <begin position="553"/>
        <end position="646"/>
    </location>
</feature>
<evidence type="ECO:0000256" key="5">
    <source>
        <dbReference type="ARBA" id="ARBA00023163"/>
    </source>
</evidence>
<feature type="region of interest" description="Disordered" evidence="7">
    <location>
        <begin position="447"/>
        <end position="530"/>
    </location>
</feature>
<dbReference type="Pfam" id="PF23121">
    <property type="entry name" value="SPOC_AIPP2"/>
    <property type="match status" value="1"/>
</dbReference>
<protein>
    <submittedName>
        <fullName evidence="10">Uncharacterized protein LOC101497401</fullName>
    </submittedName>
</protein>
<evidence type="ECO:0000256" key="7">
    <source>
        <dbReference type="SAM" id="MobiDB-lite"/>
    </source>
</evidence>
<evidence type="ECO:0000313" key="10">
    <source>
        <dbReference type="RefSeq" id="XP_004516586.1"/>
    </source>
</evidence>
<dbReference type="RefSeq" id="XP_004516586.1">
    <property type="nucleotide sequence ID" value="XM_004516529.3"/>
</dbReference>
<evidence type="ECO:0000259" key="8">
    <source>
        <dbReference type="PROSITE" id="PS50016"/>
    </source>
</evidence>
<evidence type="ECO:0000256" key="3">
    <source>
        <dbReference type="ARBA" id="ARBA00022833"/>
    </source>
</evidence>